<keyword evidence="2" id="KW-1185">Reference proteome</keyword>
<comment type="caution">
    <text evidence="1">The sequence shown here is derived from an EMBL/GenBank/DDBJ whole genome shotgun (WGS) entry which is preliminary data.</text>
</comment>
<accession>A0A9W9PYJ5</accession>
<proteinExistence type="predicted"/>
<gene>
    <name evidence="1" type="ORF">N7476_004951</name>
</gene>
<name>A0A9W9PYJ5_9EURO</name>
<dbReference type="AlphaFoldDB" id="A0A9W9PYJ5"/>
<organism evidence="1 2">
    <name type="scientific">Penicillium atrosanguineum</name>
    <dbReference type="NCBI Taxonomy" id="1132637"/>
    <lineage>
        <taxon>Eukaryota</taxon>
        <taxon>Fungi</taxon>
        <taxon>Dikarya</taxon>
        <taxon>Ascomycota</taxon>
        <taxon>Pezizomycotina</taxon>
        <taxon>Eurotiomycetes</taxon>
        <taxon>Eurotiomycetidae</taxon>
        <taxon>Eurotiales</taxon>
        <taxon>Aspergillaceae</taxon>
        <taxon>Penicillium</taxon>
    </lineage>
</organism>
<evidence type="ECO:0000313" key="2">
    <source>
        <dbReference type="Proteomes" id="UP001147746"/>
    </source>
</evidence>
<evidence type="ECO:0000313" key="1">
    <source>
        <dbReference type="EMBL" id="KAJ5318531.1"/>
    </source>
</evidence>
<sequence>MLRYQQSLSQPSRNSIATARHVSEVTPFMKRAGIHIHLEGLEVKDLGPSYRMPRQDQEPLLFTICESVCRVLEAAMAVLVHDQNLEVRQLSRRNAWLLSTFTRGETSQDPISSLQNEQSRQRYITTWQQLVCYWERVVEQQQLRDNLFQPSPRQLEIWVEVTETASEIVGLTTSELDSPEEKALYARLDQTVLQFSLAIIQHPVPRRKFVSVLVSYATVRFWSPTQGAWCALGNYTSILSQLIYDCQMVILASVLAETVEGRDAEMSAIIIAIRDEWLLNDTDGPLSELLENRLLGFRISQTEVPPAQIRWHADGQTLVWSDVIFHLSDIREIIF</sequence>
<reference evidence="1" key="1">
    <citation type="submission" date="2022-12" db="EMBL/GenBank/DDBJ databases">
        <authorList>
            <person name="Petersen C."/>
        </authorList>
    </citation>
    <scope>NUCLEOTIDE SEQUENCE</scope>
    <source>
        <strain evidence="1">IBT 21472</strain>
    </source>
</reference>
<protein>
    <submittedName>
        <fullName evidence="1">Telomere-associated RecQ helicase</fullName>
    </submittedName>
</protein>
<dbReference type="EMBL" id="JAPZBO010000004">
    <property type="protein sequence ID" value="KAJ5318531.1"/>
    <property type="molecule type" value="Genomic_DNA"/>
</dbReference>
<reference evidence="1" key="2">
    <citation type="journal article" date="2023" name="IMA Fungus">
        <title>Comparative genomic study of the Penicillium genus elucidates a diverse pangenome and 15 lateral gene transfer events.</title>
        <authorList>
            <person name="Petersen C."/>
            <person name="Sorensen T."/>
            <person name="Nielsen M.R."/>
            <person name="Sondergaard T.E."/>
            <person name="Sorensen J.L."/>
            <person name="Fitzpatrick D.A."/>
            <person name="Frisvad J.C."/>
            <person name="Nielsen K.L."/>
        </authorList>
    </citation>
    <scope>NUCLEOTIDE SEQUENCE</scope>
    <source>
        <strain evidence="1">IBT 21472</strain>
    </source>
</reference>
<dbReference type="Proteomes" id="UP001147746">
    <property type="component" value="Unassembled WGS sequence"/>
</dbReference>